<dbReference type="Proteomes" id="UP000236732">
    <property type="component" value="Unassembled WGS sequence"/>
</dbReference>
<reference evidence="2 3" key="1">
    <citation type="submission" date="2016-10" db="EMBL/GenBank/DDBJ databases">
        <authorList>
            <person name="de Groot N.N."/>
        </authorList>
    </citation>
    <scope>NUCLEOTIDE SEQUENCE [LARGE SCALE GENOMIC DNA]</scope>
    <source>
        <strain evidence="2 3">CGMCC 4.7037</strain>
    </source>
</reference>
<dbReference type="EMBL" id="FNVT01000049">
    <property type="protein sequence ID" value="SEH03950.1"/>
    <property type="molecule type" value="Genomic_DNA"/>
</dbReference>
<feature type="domain" description="Transposase DDE" evidence="1">
    <location>
        <begin position="10"/>
        <end position="260"/>
    </location>
</feature>
<accession>A0A1H6F1F2</accession>
<organism evidence="2 3">
    <name type="scientific">Nonomuraea solani</name>
    <dbReference type="NCBI Taxonomy" id="1144553"/>
    <lineage>
        <taxon>Bacteria</taxon>
        <taxon>Bacillati</taxon>
        <taxon>Actinomycetota</taxon>
        <taxon>Actinomycetes</taxon>
        <taxon>Streptosporangiales</taxon>
        <taxon>Streptosporangiaceae</taxon>
        <taxon>Nonomuraea</taxon>
    </lineage>
</organism>
<proteinExistence type="predicted"/>
<name>A0A1H6F1F2_9ACTN</name>
<evidence type="ECO:0000313" key="2">
    <source>
        <dbReference type="EMBL" id="SEH03950.1"/>
    </source>
</evidence>
<keyword evidence="3" id="KW-1185">Reference proteome</keyword>
<evidence type="ECO:0000313" key="3">
    <source>
        <dbReference type="Proteomes" id="UP000236732"/>
    </source>
</evidence>
<dbReference type="InterPro" id="IPR025668">
    <property type="entry name" value="Tnp_DDE_dom"/>
</dbReference>
<protein>
    <submittedName>
        <fullName evidence="2">Transposase DDE domain group 1</fullName>
    </submittedName>
</protein>
<gene>
    <name evidence="2" type="ORF">SAMN05444920_14920</name>
</gene>
<sequence>MVARPGRPRGAASAVRESIGTARQAGCTGTLILRGDSAFYNAGVIAACRDNDTRFSVTAKLDPRVKAAIAAIDEDAWTPIKYPRAIFDEQAGSWVSDAQVAEIGYTAFTTKKGKAAGARLIVRRVKMRNEQAGCGQDELFPAWRYYPIFTDSPYTLIQAEAHHRDHAVQEQVNADLINGPLAHMPSGAFTTNAAWLTLTAITHNLLRGLGSLASAFHAKARGATLRRHFIVVSARLARHGPADGRGHLTLHLPQRWRWQPAWTGAFTATHDPPAFAAA</sequence>
<dbReference type="Pfam" id="PF13701">
    <property type="entry name" value="DDE_Tnp_1_4"/>
    <property type="match status" value="1"/>
</dbReference>
<evidence type="ECO:0000259" key="1">
    <source>
        <dbReference type="Pfam" id="PF13701"/>
    </source>
</evidence>
<dbReference type="AlphaFoldDB" id="A0A1H6F1F2"/>